<protein>
    <submittedName>
        <fullName evidence="2">Uncharacterized protein</fullName>
    </submittedName>
</protein>
<sequence>MRGIGQCLSREEGSGLLRGAHGTWSTVMAVLEGFPIAHTVGLPSAHADDLVQVVALCADCWRAARGREGARRPSQPRSQLSRSAG</sequence>
<dbReference type="Proteomes" id="UP000729402">
    <property type="component" value="Unassembled WGS sequence"/>
</dbReference>
<feature type="region of interest" description="Disordered" evidence="1">
    <location>
        <begin position="66"/>
        <end position="85"/>
    </location>
</feature>
<evidence type="ECO:0000256" key="1">
    <source>
        <dbReference type="SAM" id="MobiDB-lite"/>
    </source>
</evidence>
<keyword evidence="3" id="KW-1185">Reference proteome</keyword>
<gene>
    <name evidence="2" type="ORF">GUJ93_ZPchr0010g9606</name>
</gene>
<name>A0A8J6BNQ7_ZIZPA</name>
<organism evidence="2 3">
    <name type="scientific">Zizania palustris</name>
    <name type="common">Northern wild rice</name>
    <dbReference type="NCBI Taxonomy" id="103762"/>
    <lineage>
        <taxon>Eukaryota</taxon>
        <taxon>Viridiplantae</taxon>
        <taxon>Streptophyta</taxon>
        <taxon>Embryophyta</taxon>
        <taxon>Tracheophyta</taxon>
        <taxon>Spermatophyta</taxon>
        <taxon>Magnoliopsida</taxon>
        <taxon>Liliopsida</taxon>
        <taxon>Poales</taxon>
        <taxon>Poaceae</taxon>
        <taxon>BOP clade</taxon>
        <taxon>Oryzoideae</taxon>
        <taxon>Oryzeae</taxon>
        <taxon>Zizaniinae</taxon>
        <taxon>Zizania</taxon>
    </lineage>
</organism>
<evidence type="ECO:0000313" key="3">
    <source>
        <dbReference type="Proteomes" id="UP000729402"/>
    </source>
</evidence>
<reference evidence="2" key="1">
    <citation type="journal article" date="2021" name="bioRxiv">
        <title>Whole Genome Assembly and Annotation of Northern Wild Rice, Zizania palustris L., Supports a Whole Genome Duplication in the Zizania Genus.</title>
        <authorList>
            <person name="Haas M."/>
            <person name="Kono T."/>
            <person name="Macchietto M."/>
            <person name="Millas R."/>
            <person name="McGilp L."/>
            <person name="Shao M."/>
            <person name="Duquette J."/>
            <person name="Hirsch C.N."/>
            <person name="Kimball J."/>
        </authorList>
    </citation>
    <scope>NUCLEOTIDE SEQUENCE</scope>
    <source>
        <tissue evidence="2">Fresh leaf tissue</tissue>
    </source>
</reference>
<feature type="compositionally biased region" description="Low complexity" evidence="1">
    <location>
        <begin position="72"/>
        <end position="85"/>
    </location>
</feature>
<accession>A0A8J6BNQ7</accession>
<comment type="caution">
    <text evidence="2">The sequence shown here is derived from an EMBL/GenBank/DDBJ whole genome shotgun (WGS) entry which is preliminary data.</text>
</comment>
<evidence type="ECO:0000313" key="2">
    <source>
        <dbReference type="EMBL" id="KAG8088736.1"/>
    </source>
</evidence>
<proteinExistence type="predicted"/>
<reference evidence="2" key="2">
    <citation type="submission" date="2021-02" db="EMBL/GenBank/DDBJ databases">
        <authorList>
            <person name="Kimball J.A."/>
            <person name="Haas M.W."/>
            <person name="Macchietto M."/>
            <person name="Kono T."/>
            <person name="Duquette J."/>
            <person name="Shao M."/>
        </authorList>
    </citation>
    <scope>NUCLEOTIDE SEQUENCE</scope>
    <source>
        <tissue evidence="2">Fresh leaf tissue</tissue>
    </source>
</reference>
<dbReference type="AlphaFoldDB" id="A0A8J6BNQ7"/>
<dbReference type="EMBL" id="JAAALK010000082">
    <property type="protein sequence ID" value="KAG8088736.1"/>
    <property type="molecule type" value="Genomic_DNA"/>
</dbReference>